<dbReference type="Pfam" id="PF00005">
    <property type="entry name" value="ABC_tran"/>
    <property type="match status" value="1"/>
</dbReference>
<comment type="caution">
    <text evidence="11">The sequence shown here is derived from an EMBL/GenBank/DDBJ whole genome shotgun (WGS) entry which is preliminary data.</text>
</comment>
<name>A0A0X4EXB3_9ENTR</name>
<dbReference type="GO" id="GO:0016887">
    <property type="term" value="F:ATP hydrolysis activity"/>
    <property type="evidence" value="ECO:0007669"/>
    <property type="project" value="InterPro"/>
</dbReference>
<feature type="domain" description="ABC transmembrane type-1" evidence="10">
    <location>
        <begin position="20"/>
        <end position="297"/>
    </location>
</feature>
<keyword evidence="3" id="KW-0547">Nucleotide-binding</keyword>
<dbReference type="SUPFAM" id="SSF90123">
    <property type="entry name" value="ABC transporter transmembrane region"/>
    <property type="match status" value="1"/>
</dbReference>
<evidence type="ECO:0000256" key="5">
    <source>
        <dbReference type="ARBA" id="ARBA00022989"/>
    </source>
</evidence>
<dbReference type="GO" id="GO:0030256">
    <property type="term" value="C:type I protein secretion system complex"/>
    <property type="evidence" value="ECO:0007669"/>
    <property type="project" value="InterPro"/>
</dbReference>
<feature type="transmembrane region" description="Helical" evidence="8">
    <location>
        <begin position="252"/>
        <end position="278"/>
    </location>
</feature>
<evidence type="ECO:0000313" key="11">
    <source>
        <dbReference type="EMBL" id="KUQ86315.1"/>
    </source>
</evidence>
<dbReference type="InterPro" id="IPR003439">
    <property type="entry name" value="ABC_transporter-like_ATP-bd"/>
</dbReference>
<dbReference type="NCBIfam" id="TIGR01842">
    <property type="entry name" value="type_I_sec_PrtD"/>
    <property type="match status" value="1"/>
</dbReference>
<organism evidence="11 12">
    <name type="scientific">Enterobacter genomosp. O</name>
    <dbReference type="NCBI Taxonomy" id="2364150"/>
    <lineage>
        <taxon>Bacteria</taxon>
        <taxon>Pseudomonadati</taxon>
        <taxon>Pseudomonadota</taxon>
        <taxon>Gammaproteobacteria</taxon>
        <taxon>Enterobacterales</taxon>
        <taxon>Enterobacteriaceae</taxon>
        <taxon>Enterobacter</taxon>
        <taxon>Enterobacter cloacae complex</taxon>
        <taxon>Enterobacter cloacae complex clade O</taxon>
    </lineage>
</organism>
<feature type="transmembrane region" description="Helical" evidence="8">
    <location>
        <begin position="53"/>
        <end position="73"/>
    </location>
</feature>
<dbReference type="InterPro" id="IPR011527">
    <property type="entry name" value="ABC1_TM_dom"/>
</dbReference>
<dbReference type="Gene3D" id="3.40.50.300">
    <property type="entry name" value="P-loop containing nucleotide triphosphate hydrolases"/>
    <property type="match status" value="1"/>
</dbReference>
<dbReference type="GO" id="GO:0005886">
    <property type="term" value="C:plasma membrane"/>
    <property type="evidence" value="ECO:0007669"/>
    <property type="project" value="UniProtKB-SubCell"/>
</dbReference>
<dbReference type="InterPro" id="IPR027417">
    <property type="entry name" value="P-loop_NTPase"/>
</dbReference>
<dbReference type="AlphaFoldDB" id="A0A0X4EXB3"/>
<feature type="transmembrane region" description="Helical" evidence="8">
    <location>
        <begin position="18"/>
        <end position="41"/>
    </location>
</feature>
<reference evidence="12" key="1">
    <citation type="submission" date="2016-01" db="EMBL/GenBank/DDBJ databases">
        <title>WGS of SAMN04407783.</title>
        <authorList>
            <person name="Adams M."/>
            <person name="Sutton G."/>
            <person name="Nelson K."/>
            <person name="Thaden J."/>
            <person name="Fowler V."/>
            <person name="Mccorrison J."/>
            <person name="Sanka R."/>
            <person name="Brinkac L."/>
            <person name="Nierman W."/>
        </authorList>
    </citation>
    <scope>NUCLEOTIDE SEQUENCE [LARGE SCALE GENOMIC DNA]</scope>
    <source>
        <strain evidence="12">GN04363</strain>
    </source>
</reference>
<evidence type="ECO:0000259" key="9">
    <source>
        <dbReference type="PROSITE" id="PS50893"/>
    </source>
</evidence>
<evidence type="ECO:0000313" key="12">
    <source>
        <dbReference type="Proteomes" id="UP000064715"/>
    </source>
</evidence>
<evidence type="ECO:0000256" key="7">
    <source>
        <dbReference type="SAM" id="MobiDB-lite"/>
    </source>
</evidence>
<dbReference type="GO" id="GO:0030253">
    <property type="term" value="P:protein secretion by the type I secretion system"/>
    <property type="evidence" value="ECO:0007669"/>
    <property type="project" value="InterPro"/>
</dbReference>
<dbReference type="GO" id="GO:0140359">
    <property type="term" value="F:ABC-type transporter activity"/>
    <property type="evidence" value="ECO:0007669"/>
    <property type="project" value="InterPro"/>
</dbReference>
<keyword evidence="12" id="KW-1185">Reference proteome</keyword>
<gene>
    <name evidence="11" type="ORF">AWI28_05710</name>
</gene>
<dbReference type="PROSITE" id="PS00211">
    <property type="entry name" value="ABC_TRANSPORTER_1"/>
    <property type="match status" value="1"/>
</dbReference>
<sequence length="574" mass="62580">MSKPLQVFKNFTHARLRLFVIIAFFSSVINVLMLTPSIYMLQVYDRALSSGNTTTLFMLTLLVLFMFTILALMDYARGIIIIRLGNQFDNALSPVLYTAACESNLIKRSPNAGQAISDLAVIRQFVTGPALFAVFDSIWFPVYIGVIFLFNTWLGLFSLSGAFVLLALAFINEKITRQLLNEAGGYALVSNHQANSTLQCAETLQALGMTENVKARWWRAHRQFLYCQSAASERAVFMSAITKTVRMALQSLMLGLGCWLAILGDISPGMMIAGSILLGRALAPVEQLISVAKGYRSARQAWGRMVHLTSEFPPALESIRLPEPQGLLTVENVTVFPPGNSRQPILHNINLRVEPGEVLGIVGASASGKSCLAKVLCGVWPAGEGDVRLDGADIYQWQKQKPGPGIGYLPQDVALFTGTIAENIAHFGEIDSTQLIATAKMAGIHEMILRMPEGYNTLTGEQGTALSGGQKQRIGLARALYGNPALVILDEPNANLDESGEKALQQVIRQLKQQKKSVVIISHRPGILPLTSHLLVLEGGKSKLYGPTEQLLQQSTRPVNQTKSVPVEQGKAHA</sequence>
<dbReference type="InterPro" id="IPR017871">
    <property type="entry name" value="ABC_transporter-like_CS"/>
</dbReference>
<dbReference type="EMBL" id="LRCR01000001">
    <property type="protein sequence ID" value="KUQ86315.1"/>
    <property type="molecule type" value="Genomic_DNA"/>
</dbReference>
<feature type="transmembrane region" description="Helical" evidence="8">
    <location>
        <begin position="125"/>
        <end position="144"/>
    </location>
</feature>
<feature type="region of interest" description="Disordered" evidence="7">
    <location>
        <begin position="553"/>
        <end position="574"/>
    </location>
</feature>
<dbReference type="InterPro" id="IPR010128">
    <property type="entry name" value="ATPase_T1SS_PrtD-like"/>
</dbReference>
<evidence type="ECO:0000256" key="1">
    <source>
        <dbReference type="ARBA" id="ARBA00004651"/>
    </source>
</evidence>
<keyword evidence="4" id="KW-0067">ATP-binding</keyword>
<feature type="domain" description="ABC transporter" evidence="9">
    <location>
        <begin position="328"/>
        <end position="564"/>
    </location>
</feature>
<dbReference type="PROSITE" id="PS50893">
    <property type="entry name" value="ABC_TRANSPORTER_2"/>
    <property type="match status" value="1"/>
</dbReference>
<keyword evidence="6 8" id="KW-0472">Membrane</keyword>
<dbReference type="PROSITE" id="PS50929">
    <property type="entry name" value="ABC_TM1F"/>
    <property type="match status" value="1"/>
</dbReference>
<comment type="subcellular location">
    <subcellularLocation>
        <location evidence="1">Cell membrane</location>
        <topology evidence="1">Multi-pass membrane protein</topology>
    </subcellularLocation>
</comment>
<evidence type="ECO:0000256" key="4">
    <source>
        <dbReference type="ARBA" id="ARBA00022840"/>
    </source>
</evidence>
<dbReference type="InterPro" id="IPR039421">
    <property type="entry name" value="Type_1_exporter"/>
</dbReference>
<dbReference type="RefSeq" id="WP_059309883.1">
    <property type="nucleotide sequence ID" value="NZ_LRCR01000001.1"/>
</dbReference>
<dbReference type="PANTHER" id="PTHR24221">
    <property type="entry name" value="ATP-BINDING CASSETTE SUB-FAMILY B"/>
    <property type="match status" value="1"/>
</dbReference>
<evidence type="ECO:0000256" key="2">
    <source>
        <dbReference type="ARBA" id="ARBA00022692"/>
    </source>
</evidence>
<keyword evidence="5 8" id="KW-1133">Transmembrane helix</keyword>
<feature type="compositionally biased region" description="Polar residues" evidence="7">
    <location>
        <begin position="553"/>
        <end position="564"/>
    </location>
</feature>
<accession>A0A0X4EXB3</accession>
<dbReference type="GO" id="GO:0034040">
    <property type="term" value="F:ATPase-coupled lipid transmembrane transporter activity"/>
    <property type="evidence" value="ECO:0007669"/>
    <property type="project" value="TreeGrafter"/>
</dbReference>
<dbReference type="PANTHER" id="PTHR24221:SF248">
    <property type="entry name" value="ABC TRANSPORTER TRANSMEMBRANE REGION"/>
    <property type="match status" value="1"/>
</dbReference>
<dbReference type="Gene3D" id="1.20.1560.10">
    <property type="entry name" value="ABC transporter type 1, transmembrane domain"/>
    <property type="match status" value="1"/>
</dbReference>
<dbReference type="OrthoDB" id="9787557at2"/>
<evidence type="ECO:0000256" key="6">
    <source>
        <dbReference type="ARBA" id="ARBA00023136"/>
    </source>
</evidence>
<proteinExistence type="predicted"/>
<evidence type="ECO:0000256" key="8">
    <source>
        <dbReference type="SAM" id="Phobius"/>
    </source>
</evidence>
<dbReference type="Proteomes" id="UP000064715">
    <property type="component" value="Unassembled WGS sequence"/>
</dbReference>
<protein>
    <submittedName>
        <fullName evidence="11">Peptidase</fullName>
    </submittedName>
</protein>
<dbReference type="InterPro" id="IPR036640">
    <property type="entry name" value="ABC1_TM_sf"/>
</dbReference>
<feature type="transmembrane region" description="Helical" evidence="8">
    <location>
        <begin position="150"/>
        <end position="171"/>
    </location>
</feature>
<evidence type="ECO:0000259" key="10">
    <source>
        <dbReference type="PROSITE" id="PS50929"/>
    </source>
</evidence>
<dbReference type="SMART" id="SM00382">
    <property type="entry name" value="AAA"/>
    <property type="match status" value="1"/>
</dbReference>
<dbReference type="SUPFAM" id="SSF52540">
    <property type="entry name" value="P-loop containing nucleoside triphosphate hydrolases"/>
    <property type="match status" value="1"/>
</dbReference>
<dbReference type="InterPro" id="IPR003593">
    <property type="entry name" value="AAA+_ATPase"/>
</dbReference>
<evidence type="ECO:0000256" key="3">
    <source>
        <dbReference type="ARBA" id="ARBA00022741"/>
    </source>
</evidence>
<keyword evidence="2 8" id="KW-0812">Transmembrane</keyword>
<dbReference type="GO" id="GO:0005524">
    <property type="term" value="F:ATP binding"/>
    <property type="evidence" value="ECO:0007669"/>
    <property type="project" value="UniProtKB-KW"/>
</dbReference>